<evidence type="ECO:0000256" key="1">
    <source>
        <dbReference type="SAM" id="MobiDB-lite"/>
    </source>
</evidence>
<dbReference type="AlphaFoldDB" id="A0A3A1Y5H3"/>
<dbReference type="Gene3D" id="3.30.420.10">
    <property type="entry name" value="Ribonuclease H-like superfamily/Ribonuclease H"/>
    <property type="match status" value="1"/>
</dbReference>
<dbReference type="InterPro" id="IPR036397">
    <property type="entry name" value="RNaseH_sf"/>
</dbReference>
<dbReference type="InterPro" id="IPR050900">
    <property type="entry name" value="Transposase_IS3/IS150/IS904"/>
</dbReference>
<keyword evidence="4" id="KW-1185">Reference proteome</keyword>
<dbReference type="PROSITE" id="PS50994">
    <property type="entry name" value="INTEGRASE"/>
    <property type="match status" value="1"/>
</dbReference>
<dbReference type="EMBL" id="NRHC01000104">
    <property type="protein sequence ID" value="RIY31294.1"/>
    <property type="molecule type" value="Genomic_DNA"/>
</dbReference>
<gene>
    <name evidence="3" type="ORF">CKF54_07015</name>
</gene>
<sequence>MSCPPNVSQNLKLTFGGFPLMKFSNLSLSDRKQILELALNKKLPYKEIALKYNISVGQIYSAVSRERNKTNSLSPQQTEQHPISQRPILGEENSKPSYTPKYKVQSILDLYEKYNGNLATAAKHLGMHNTSLRDWVKMFKLVGGELFIQVVTKTMKAQKAITQAELENRIIFTREQLNQELGVLKNHLSTLENQDDSEALVQSIKSMMKSHEQIKILELANLMLKKLGINKHFAQVDEITQSRVIKAITSLKALKYTVTSACDLLGIDRRHYYRNLKKNPVSSKERRLKIVAEIIIHLRDKGLDVCSLQEIEEEVVNCPKLRPFSNYGIRRINQEVNKVIYDMYDSNKEIRELFPHRKVNHKVVENAIREFKLYSKKYDEDQSKATRRIAHTSTKDDNLMARDFKCSLPYEKLGNDTVTFTVQDKILGKVKVYLCIVIDLYSRKIVGYCISDSPDTTSAIYALDMAMQNKPENASKTIMLQHDKGSQFMSQEYRNQIKYYKIIESVSGKGACYDNAPTESRFSCLRIDCEPKGGFKSVKHCKATIEAYINFHNNQRIAIHKGEKKGLTPQERISQVC</sequence>
<dbReference type="InterPro" id="IPR012337">
    <property type="entry name" value="RNaseH-like_sf"/>
</dbReference>
<dbReference type="Proteomes" id="UP000265691">
    <property type="component" value="Unassembled WGS sequence"/>
</dbReference>
<accession>A0A3A1Y5H3</accession>
<dbReference type="InterPro" id="IPR048020">
    <property type="entry name" value="Transpos_IS3"/>
</dbReference>
<dbReference type="GO" id="GO:0043565">
    <property type="term" value="F:sequence-specific DNA binding"/>
    <property type="evidence" value="ECO:0007669"/>
    <property type="project" value="InterPro"/>
</dbReference>
<dbReference type="PANTHER" id="PTHR46889">
    <property type="entry name" value="TRANSPOSASE INSF FOR INSERTION SEQUENCE IS3B-RELATED"/>
    <property type="match status" value="1"/>
</dbReference>
<evidence type="ECO:0000313" key="4">
    <source>
        <dbReference type="Proteomes" id="UP000265691"/>
    </source>
</evidence>
<feature type="domain" description="Integrase catalytic" evidence="2">
    <location>
        <begin position="405"/>
        <end position="577"/>
    </location>
</feature>
<feature type="region of interest" description="Disordered" evidence="1">
    <location>
        <begin position="67"/>
        <end position="97"/>
    </location>
</feature>
<dbReference type="PANTHER" id="PTHR46889:SF4">
    <property type="entry name" value="TRANSPOSASE INSO FOR INSERTION SEQUENCE ELEMENT IS911B-RELATED"/>
    <property type="match status" value="1"/>
</dbReference>
<dbReference type="OrthoDB" id="5679417at2"/>
<evidence type="ECO:0000313" key="3">
    <source>
        <dbReference type="EMBL" id="RIY31294.1"/>
    </source>
</evidence>
<comment type="caution">
    <text evidence="3">The sequence shown here is derived from an EMBL/GenBank/DDBJ whole genome shotgun (WGS) entry which is preliminary data.</text>
</comment>
<dbReference type="InterPro" id="IPR001584">
    <property type="entry name" value="Integrase_cat-core"/>
</dbReference>
<dbReference type="InterPro" id="IPR010921">
    <property type="entry name" value="Trp_repressor/repl_initiator"/>
</dbReference>
<dbReference type="NCBIfam" id="NF033516">
    <property type="entry name" value="transpos_IS3"/>
    <property type="match status" value="1"/>
</dbReference>
<dbReference type="InterPro" id="IPR009057">
    <property type="entry name" value="Homeodomain-like_sf"/>
</dbReference>
<dbReference type="SUPFAM" id="SSF46689">
    <property type="entry name" value="Homeodomain-like"/>
    <property type="match status" value="1"/>
</dbReference>
<dbReference type="Pfam" id="PF13333">
    <property type="entry name" value="rve_2"/>
    <property type="match status" value="1"/>
</dbReference>
<reference evidence="3 4" key="1">
    <citation type="submission" date="2017-08" db="EMBL/GenBank/DDBJ databases">
        <title>Reclassification of Bisgaard taxon 37 and 44.</title>
        <authorList>
            <person name="Christensen H."/>
        </authorList>
    </citation>
    <scope>NUCLEOTIDE SEQUENCE [LARGE SCALE GENOMIC DNA]</scope>
    <source>
        <strain evidence="3 4">B96_3</strain>
    </source>
</reference>
<protein>
    <recommendedName>
        <fullName evidence="2">Integrase catalytic domain-containing protein</fullName>
    </recommendedName>
</protein>
<organism evidence="3 4">
    <name type="scientific">Psittacicella hinzii</name>
    <dbReference type="NCBI Taxonomy" id="2028575"/>
    <lineage>
        <taxon>Bacteria</taxon>
        <taxon>Pseudomonadati</taxon>
        <taxon>Pseudomonadota</taxon>
        <taxon>Gammaproteobacteria</taxon>
        <taxon>Pasteurellales</taxon>
        <taxon>Psittacicellaceae</taxon>
        <taxon>Psittacicella</taxon>
    </lineage>
</organism>
<feature type="compositionally biased region" description="Polar residues" evidence="1">
    <location>
        <begin position="70"/>
        <end position="83"/>
    </location>
</feature>
<name>A0A3A1Y5H3_9GAMM</name>
<proteinExistence type="predicted"/>
<dbReference type="SUPFAM" id="SSF48295">
    <property type="entry name" value="TrpR-like"/>
    <property type="match status" value="1"/>
</dbReference>
<evidence type="ECO:0000259" key="2">
    <source>
        <dbReference type="PROSITE" id="PS50994"/>
    </source>
</evidence>
<dbReference type="Pfam" id="PF00665">
    <property type="entry name" value="rve"/>
    <property type="match status" value="1"/>
</dbReference>
<dbReference type="GO" id="GO:0015074">
    <property type="term" value="P:DNA integration"/>
    <property type="evidence" value="ECO:0007669"/>
    <property type="project" value="InterPro"/>
</dbReference>
<dbReference type="SUPFAM" id="SSF53098">
    <property type="entry name" value="Ribonuclease H-like"/>
    <property type="match status" value="1"/>
</dbReference>